<dbReference type="Pfam" id="PF13432">
    <property type="entry name" value="TPR_16"/>
    <property type="match status" value="1"/>
</dbReference>
<feature type="repeat" description="TPR" evidence="1">
    <location>
        <begin position="201"/>
        <end position="234"/>
    </location>
</feature>
<dbReference type="SUPFAM" id="SSF48452">
    <property type="entry name" value="TPR-like"/>
    <property type="match status" value="1"/>
</dbReference>
<protein>
    <recommendedName>
        <fullName evidence="3">Tetratricopeptide repeat protein</fullName>
    </recommendedName>
</protein>
<dbReference type="InterPro" id="IPR011990">
    <property type="entry name" value="TPR-like_helical_dom_sf"/>
</dbReference>
<evidence type="ECO:0000313" key="2">
    <source>
        <dbReference type="EMBL" id="BFG71445.1"/>
    </source>
</evidence>
<dbReference type="InterPro" id="IPR019734">
    <property type="entry name" value="TPR_rpt"/>
</dbReference>
<dbReference type="RefSeq" id="WP_353549077.1">
    <property type="nucleotide sequence ID" value="NZ_AP029612.1"/>
</dbReference>
<evidence type="ECO:0000256" key="1">
    <source>
        <dbReference type="PROSITE-ProRule" id="PRU00339"/>
    </source>
</evidence>
<dbReference type="PROSITE" id="PS50005">
    <property type="entry name" value="TPR"/>
    <property type="match status" value="1"/>
</dbReference>
<accession>A0AAT9GLH6</accession>
<gene>
    <name evidence="2" type="ORF">KACHI17_23260</name>
</gene>
<proteinExistence type="predicted"/>
<reference evidence="2" key="1">
    <citation type="submission" date="2024-02" db="EMBL/GenBank/DDBJ databases">
        <title>Sediminibacterium planktonica sp. nov. and Sediminibacterium longus sp. nov., isolated from surface lake and river water.</title>
        <authorList>
            <person name="Watanabe K."/>
            <person name="Takemine S."/>
            <person name="Ishii Y."/>
            <person name="Ogata Y."/>
            <person name="Shindo C."/>
            <person name="Suda W."/>
        </authorList>
    </citation>
    <scope>NUCLEOTIDE SEQUENCE</scope>
    <source>
        <strain evidence="2">KACHI17</strain>
    </source>
</reference>
<dbReference type="EMBL" id="AP029612">
    <property type="protein sequence ID" value="BFG71445.1"/>
    <property type="molecule type" value="Genomic_DNA"/>
</dbReference>
<organism evidence="2">
    <name type="scientific">Sediminibacterium sp. KACHI17</name>
    <dbReference type="NCBI Taxonomy" id="1751071"/>
    <lineage>
        <taxon>Bacteria</taxon>
        <taxon>Pseudomonadati</taxon>
        <taxon>Bacteroidota</taxon>
        <taxon>Chitinophagia</taxon>
        <taxon>Chitinophagales</taxon>
        <taxon>Chitinophagaceae</taxon>
        <taxon>Sediminibacterium</taxon>
    </lineage>
</organism>
<dbReference type="AlphaFoldDB" id="A0AAT9GLH6"/>
<keyword evidence="1" id="KW-0802">TPR repeat</keyword>
<evidence type="ECO:0008006" key="3">
    <source>
        <dbReference type="Google" id="ProtNLM"/>
    </source>
</evidence>
<dbReference type="Gene3D" id="1.25.40.10">
    <property type="entry name" value="Tetratricopeptide repeat domain"/>
    <property type="match status" value="1"/>
</dbReference>
<dbReference type="SMART" id="SM00028">
    <property type="entry name" value="TPR"/>
    <property type="match status" value="2"/>
</dbReference>
<sequence length="283" mass="31789">MKKQQLLLAGGGLVIFILLYFFSPTISPSKHVHKEGEAPHSTVNQSIKFEDLLVKAKERISPEQVARLGALENAVVRGDINEQKIHVYHQLARFWADSARIFEPYAWYTAEAAKLENSEKSLTFAAHLFLDNLMTEGEPAMQNWLASQAKVLFDQALSINPANDSSKIGLGACYLFGNISDNPMQGIMKIREVVEKNPGNVFGQMMLGLGSKKSGQYDKAIERFLNVLKVDPENLDAIFNLAESYDIHNEKANAIKWYEEAKKRVAIPEAKQALEKRIAELKR</sequence>
<name>A0AAT9GLH6_9BACT</name>